<dbReference type="RefSeq" id="WP_072345365.1">
    <property type="nucleotide sequence ID" value="NZ_FPKU01000003.1"/>
</dbReference>
<dbReference type="AlphaFoldDB" id="A0A1K2I153"/>
<sequence length="400" mass="42349">MQGFEARFHDGVTARVEPVRLVPPLGGQGAIEILASDDASRDRWPVETLYTVPTRKGTLRLGSTARPAGARLEVTGKAEVQRLLDLLPGIGHRRTADRRRQLGVIGLATAALGSLIIAYVVGVPLLARNIVGLVPAAWEESLGATVAVQIEQALSQGAGFAVCDPDPQSLANRAIARFAHSVAAGTGTPFSPRISVIRSDIPNAFALPGGQAYYFSALLDRTSSADEFAGVLAHELGHVVYRHGLEGLVSTSATGLLIGFVLGDLTGLSIAGGLGSALIDTRFSREAEREADRFALDAARRLGFRPAGLADLLDRISEDDRMSRALALLSTHPLSEERRAALEDMDSGGETLSPAFTPIEWQAIKSMCAEAEGPRSSVSIGERPGSQSRQRDLVPLETAP</sequence>
<dbReference type="GO" id="GO:0046872">
    <property type="term" value="F:metal ion binding"/>
    <property type="evidence" value="ECO:0007669"/>
    <property type="project" value="UniProtKB-KW"/>
</dbReference>
<name>A0A1K2I153_9HYPH</name>
<dbReference type="InterPro" id="IPR001915">
    <property type="entry name" value="Peptidase_M48"/>
</dbReference>
<evidence type="ECO:0000256" key="7">
    <source>
        <dbReference type="SAM" id="MobiDB-lite"/>
    </source>
</evidence>
<dbReference type="PANTHER" id="PTHR22726">
    <property type="entry name" value="METALLOENDOPEPTIDASE OMA1"/>
    <property type="match status" value="1"/>
</dbReference>
<keyword evidence="1 6" id="KW-0645">Protease</keyword>
<dbReference type="OrthoDB" id="9810445at2"/>
<evidence type="ECO:0000256" key="6">
    <source>
        <dbReference type="RuleBase" id="RU003983"/>
    </source>
</evidence>
<evidence type="ECO:0000256" key="8">
    <source>
        <dbReference type="SAM" id="Phobius"/>
    </source>
</evidence>
<keyword evidence="5 6" id="KW-0482">Metalloprotease</keyword>
<dbReference type="GO" id="GO:0016020">
    <property type="term" value="C:membrane"/>
    <property type="evidence" value="ECO:0007669"/>
    <property type="project" value="TreeGrafter"/>
</dbReference>
<reference evidence="10 11" key="1">
    <citation type="submission" date="2016-11" db="EMBL/GenBank/DDBJ databases">
        <authorList>
            <person name="Jaros S."/>
            <person name="Januszkiewicz K."/>
            <person name="Wedrychowicz H."/>
        </authorList>
    </citation>
    <scope>NUCLEOTIDE SEQUENCE [LARGE SCALE GENOMIC DNA]</scope>
    <source>
        <strain evidence="10 11">ATCC 23634</strain>
    </source>
</reference>
<comment type="cofactor">
    <cofactor evidence="6">
        <name>Zn(2+)</name>
        <dbReference type="ChEBI" id="CHEBI:29105"/>
    </cofactor>
    <text evidence="6">Binds 1 zinc ion per subunit.</text>
</comment>
<evidence type="ECO:0000256" key="3">
    <source>
        <dbReference type="ARBA" id="ARBA00022801"/>
    </source>
</evidence>
<dbReference type="Pfam" id="PF01435">
    <property type="entry name" value="Peptidase_M48"/>
    <property type="match status" value="1"/>
</dbReference>
<keyword evidence="8" id="KW-0472">Membrane</keyword>
<evidence type="ECO:0000256" key="1">
    <source>
        <dbReference type="ARBA" id="ARBA00022670"/>
    </source>
</evidence>
<feature type="region of interest" description="Disordered" evidence="7">
    <location>
        <begin position="370"/>
        <end position="400"/>
    </location>
</feature>
<feature type="transmembrane region" description="Helical" evidence="8">
    <location>
        <begin position="102"/>
        <end position="127"/>
    </location>
</feature>
<keyword evidence="3 6" id="KW-0378">Hydrolase</keyword>
<evidence type="ECO:0000313" key="10">
    <source>
        <dbReference type="EMBL" id="SFZ86056.1"/>
    </source>
</evidence>
<protein>
    <submittedName>
        <fullName evidence="10">Peptidase family M48</fullName>
    </submittedName>
</protein>
<organism evidence="10 11">
    <name type="scientific">Devosia enhydra</name>
    <dbReference type="NCBI Taxonomy" id="665118"/>
    <lineage>
        <taxon>Bacteria</taxon>
        <taxon>Pseudomonadati</taxon>
        <taxon>Pseudomonadota</taxon>
        <taxon>Alphaproteobacteria</taxon>
        <taxon>Hyphomicrobiales</taxon>
        <taxon>Devosiaceae</taxon>
        <taxon>Devosia</taxon>
    </lineage>
</organism>
<keyword evidence="11" id="KW-1185">Reference proteome</keyword>
<dbReference type="InterPro" id="IPR051156">
    <property type="entry name" value="Mito/Outer_Membr_Metalloprot"/>
</dbReference>
<keyword evidence="4 6" id="KW-0862">Zinc</keyword>
<feature type="domain" description="Peptidase M48" evidence="9">
    <location>
        <begin position="171"/>
        <end position="345"/>
    </location>
</feature>
<dbReference type="PANTHER" id="PTHR22726:SF1">
    <property type="entry name" value="METALLOENDOPEPTIDASE OMA1, MITOCHONDRIAL"/>
    <property type="match status" value="1"/>
</dbReference>
<comment type="similarity">
    <text evidence="6">Belongs to the peptidase M48 family.</text>
</comment>
<evidence type="ECO:0000256" key="2">
    <source>
        <dbReference type="ARBA" id="ARBA00022723"/>
    </source>
</evidence>
<keyword evidence="8" id="KW-1133">Transmembrane helix</keyword>
<evidence type="ECO:0000256" key="5">
    <source>
        <dbReference type="ARBA" id="ARBA00023049"/>
    </source>
</evidence>
<evidence type="ECO:0000313" key="11">
    <source>
        <dbReference type="Proteomes" id="UP000183447"/>
    </source>
</evidence>
<evidence type="ECO:0000256" key="4">
    <source>
        <dbReference type="ARBA" id="ARBA00022833"/>
    </source>
</evidence>
<dbReference type="Proteomes" id="UP000183447">
    <property type="component" value="Unassembled WGS sequence"/>
</dbReference>
<evidence type="ECO:0000259" key="9">
    <source>
        <dbReference type="Pfam" id="PF01435"/>
    </source>
</evidence>
<keyword evidence="2" id="KW-0479">Metal-binding</keyword>
<dbReference type="GO" id="GO:0004222">
    <property type="term" value="F:metalloendopeptidase activity"/>
    <property type="evidence" value="ECO:0007669"/>
    <property type="project" value="InterPro"/>
</dbReference>
<accession>A0A1K2I153</accession>
<dbReference type="GO" id="GO:0051603">
    <property type="term" value="P:proteolysis involved in protein catabolic process"/>
    <property type="evidence" value="ECO:0007669"/>
    <property type="project" value="TreeGrafter"/>
</dbReference>
<dbReference type="STRING" id="665118.SAMN02983003_3230"/>
<dbReference type="EMBL" id="FPKU01000003">
    <property type="protein sequence ID" value="SFZ86056.1"/>
    <property type="molecule type" value="Genomic_DNA"/>
</dbReference>
<dbReference type="CDD" id="cd07332">
    <property type="entry name" value="M48C_Oma1_like"/>
    <property type="match status" value="1"/>
</dbReference>
<dbReference type="Gene3D" id="3.30.2010.10">
    <property type="entry name" value="Metalloproteases ('zincins'), catalytic domain"/>
    <property type="match status" value="1"/>
</dbReference>
<gene>
    <name evidence="10" type="ORF">SAMN02983003_3230</name>
</gene>
<keyword evidence="8" id="KW-0812">Transmembrane</keyword>
<proteinExistence type="inferred from homology"/>